<dbReference type="Proteomes" id="UP000005050">
    <property type="component" value="Unassembled WGS sequence"/>
</dbReference>
<feature type="domain" description="Tc1-like transposase DDE" evidence="1">
    <location>
        <begin position="177"/>
        <end position="315"/>
    </location>
</feature>
<sequence length="413" mass="47562">MSIIAPIPRTERRLMQKTIHKTKDKNHARRLTAMLMLHRGDTVSHVARTLCCARSSIGRWINWFTLSGAEGLKSLPSGRGRRWPFEHICALLRELVKHSPGDFGYQRSRWSTELLAIKIRDITGCPLHASTIRRWLPAAGLVWRRAAPTLRIRDPHKEEKMVAIHEALAKCSAENPVFYEDEVDIHLNPKIGADWQLRGQQKRVVTPGQNEKYYLAGALHSGTGKVSYVGGNSKGSSLFIRLLKHLKATYRRAKTITLIVDNYIIHKSRETLRWLKANPKFRVIYQPIYSPWVNHVERLWQALHETITRNHQCSSMWQLLKKVHHFMNTVSPFPGGNMGWLKCSGIRISYLAESEYAQRLQQIEIERRQLEVEKLRREMSSEPEDSEPVPVAININVVDARVRNDDDGDLTDT</sequence>
<gene>
    <name evidence="2" type="ORF">CKS_1963</name>
</gene>
<dbReference type="PATRIC" id="fig|660596.6.peg.2822"/>
<reference evidence="2 3" key="1">
    <citation type="journal article" date="2012" name="Mol. Microbiol.">
        <title>The genetic and structural basis of two distinct terminal side branch residues in stewartan and amylovoran exopolysaccharides and their potential role in host adaptation.</title>
        <authorList>
            <person name="Wang X."/>
            <person name="Yang F."/>
            <person name="von Bodman S.B."/>
        </authorList>
    </citation>
    <scope>NUCLEOTIDE SEQUENCE [LARGE SCALE GENOMIC DNA]</scope>
    <source>
        <strain evidence="2 3">DC283</strain>
    </source>
</reference>
<organism evidence="2 3">
    <name type="scientific">Pantoea stewartii subsp. stewartii DC283</name>
    <dbReference type="NCBI Taxonomy" id="660596"/>
    <lineage>
        <taxon>Bacteria</taxon>
        <taxon>Pseudomonadati</taxon>
        <taxon>Pseudomonadota</taxon>
        <taxon>Gammaproteobacteria</taxon>
        <taxon>Enterobacterales</taxon>
        <taxon>Erwiniaceae</taxon>
        <taxon>Pantoea</taxon>
    </lineage>
</organism>
<dbReference type="InterPro" id="IPR036397">
    <property type="entry name" value="RNaseH_sf"/>
</dbReference>
<name>H3RF94_PANSE</name>
<evidence type="ECO:0000313" key="2">
    <source>
        <dbReference type="EMBL" id="EHT99936.1"/>
    </source>
</evidence>
<accession>H3RF94</accession>
<dbReference type="Gene3D" id="3.30.420.10">
    <property type="entry name" value="Ribonuclease H-like superfamily/Ribonuclease H"/>
    <property type="match status" value="1"/>
</dbReference>
<dbReference type="GO" id="GO:0003676">
    <property type="term" value="F:nucleic acid binding"/>
    <property type="evidence" value="ECO:0007669"/>
    <property type="project" value="InterPro"/>
</dbReference>
<dbReference type="AlphaFoldDB" id="H3RF94"/>
<evidence type="ECO:0000313" key="3">
    <source>
        <dbReference type="Proteomes" id="UP000005050"/>
    </source>
</evidence>
<proteinExistence type="predicted"/>
<protein>
    <submittedName>
        <fullName evidence="2">Transposase</fullName>
    </submittedName>
</protein>
<dbReference type="InterPro" id="IPR047655">
    <property type="entry name" value="Transpos_IS630-like"/>
</dbReference>
<dbReference type="InterPro" id="IPR038717">
    <property type="entry name" value="Tc1-like_DDE_dom"/>
</dbReference>
<dbReference type="SUPFAM" id="SSF46689">
    <property type="entry name" value="Homeodomain-like"/>
    <property type="match status" value="1"/>
</dbReference>
<dbReference type="Pfam" id="PF13565">
    <property type="entry name" value="HTH_32"/>
    <property type="match status" value="1"/>
</dbReference>
<dbReference type="Pfam" id="PF13358">
    <property type="entry name" value="DDE_3"/>
    <property type="match status" value="1"/>
</dbReference>
<dbReference type="InterPro" id="IPR009057">
    <property type="entry name" value="Homeodomain-like_sf"/>
</dbReference>
<dbReference type="NCBIfam" id="NF033545">
    <property type="entry name" value="transpos_IS630"/>
    <property type="match status" value="1"/>
</dbReference>
<comment type="caution">
    <text evidence="2">The sequence shown here is derived from an EMBL/GenBank/DDBJ whole genome shotgun (WGS) entry which is preliminary data.</text>
</comment>
<dbReference type="EMBL" id="AHIE01000020">
    <property type="protein sequence ID" value="EHT99936.1"/>
    <property type="molecule type" value="Genomic_DNA"/>
</dbReference>
<evidence type="ECO:0000259" key="1">
    <source>
        <dbReference type="Pfam" id="PF13358"/>
    </source>
</evidence>